<feature type="domain" description="PLAT" evidence="7">
    <location>
        <begin position="9"/>
        <end position="134"/>
    </location>
</feature>
<dbReference type="InterPro" id="IPR042057">
    <property type="entry name" value="Lipoxy_PLAT/LH2"/>
</dbReference>
<sequence>MKKNTLDVTDYGASILDRVHELCGKGVCIQLISSDVPDPDNEMRGKVGKEAYLEDWVKKITSLTAGLAEFQVTFEWDESDGIPGAFFIKNFHHSQFLLKTLILENVNGSGPIHFVCNSWVYPSKHYKQPRIFFSNQ</sequence>
<proteinExistence type="inferred from homology"/>
<dbReference type="InterPro" id="IPR000907">
    <property type="entry name" value="LipOase"/>
</dbReference>
<comment type="similarity">
    <text evidence="1">Belongs to the lipoxygenase family.</text>
</comment>
<feature type="non-terminal residue" evidence="8">
    <location>
        <position position="136"/>
    </location>
</feature>
<dbReference type="Gene3D" id="2.60.60.20">
    <property type="entry name" value="PLAT/LH2 domain"/>
    <property type="match status" value="1"/>
</dbReference>
<keyword evidence="4" id="KW-0276">Fatty acid metabolism</keyword>
<organism evidence="8 9">
    <name type="scientific">Papaver nudicaule</name>
    <name type="common">Iceland poppy</name>
    <dbReference type="NCBI Taxonomy" id="74823"/>
    <lineage>
        <taxon>Eukaryota</taxon>
        <taxon>Viridiplantae</taxon>
        <taxon>Streptophyta</taxon>
        <taxon>Embryophyta</taxon>
        <taxon>Tracheophyta</taxon>
        <taxon>Spermatophyta</taxon>
        <taxon>Magnoliopsida</taxon>
        <taxon>Ranunculales</taxon>
        <taxon>Papaveraceae</taxon>
        <taxon>Papaveroideae</taxon>
        <taxon>Papaver</taxon>
    </lineage>
</organism>
<keyword evidence="2" id="KW-0444">Lipid biosynthesis</keyword>
<dbReference type="EMBL" id="JAJJMA010042186">
    <property type="protein sequence ID" value="MCL7025164.1"/>
    <property type="molecule type" value="Genomic_DNA"/>
</dbReference>
<protein>
    <recommendedName>
        <fullName evidence="7">PLAT domain-containing protein</fullName>
    </recommendedName>
</protein>
<dbReference type="InterPro" id="IPR036392">
    <property type="entry name" value="PLAT/LH2_dom_sf"/>
</dbReference>
<name>A0AA41RR05_PAPNU</name>
<dbReference type="GO" id="GO:0034440">
    <property type="term" value="P:lipid oxidation"/>
    <property type="evidence" value="ECO:0007669"/>
    <property type="project" value="InterPro"/>
</dbReference>
<keyword evidence="3" id="KW-0443">Lipid metabolism</keyword>
<comment type="caution">
    <text evidence="6">Lacks conserved residue(s) required for the propagation of feature annotation.</text>
</comment>
<keyword evidence="5" id="KW-0275">Fatty acid biosynthesis</keyword>
<dbReference type="SUPFAM" id="SSF49723">
    <property type="entry name" value="Lipase/lipooxygenase domain (PLAT/LH2 domain)"/>
    <property type="match status" value="1"/>
</dbReference>
<keyword evidence="3" id="KW-0925">Oxylipin biosynthesis</keyword>
<gene>
    <name evidence="8" type="ORF">MKW94_011363</name>
</gene>
<dbReference type="GO" id="GO:0046872">
    <property type="term" value="F:metal ion binding"/>
    <property type="evidence" value="ECO:0007669"/>
    <property type="project" value="InterPro"/>
</dbReference>
<comment type="caution">
    <text evidence="8">The sequence shown here is derived from an EMBL/GenBank/DDBJ whole genome shotgun (WGS) entry which is preliminary data.</text>
</comment>
<keyword evidence="9" id="KW-1185">Reference proteome</keyword>
<dbReference type="PROSITE" id="PS50095">
    <property type="entry name" value="PLAT"/>
    <property type="match status" value="1"/>
</dbReference>
<reference evidence="8" key="1">
    <citation type="submission" date="2022-03" db="EMBL/GenBank/DDBJ databases">
        <title>A functionally conserved STORR gene fusion in Papaver species that diverged 16.8 million years ago.</title>
        <authorList>
            <person name="Catania T."/>
        </authorList>
    </citation>
    <scope>NUCLEOTIDE SEQUENCE</scope>
    <source>
        <strain evidence="8">S-191538</strain>
    </source>
</reference>
<evidence type="ECO:0000313" key="9">
    <source>
        <dbReference type="Proteomes" id="UP001177140"/>
    </source>
</evidence>
<evidence type="ECO:0000256" key="2">
    <source>
        <dbReference type="ARBA" id="ARBA00022516"/>
    </source>
</evidence>
<dbReference type="GO" id="GO:0016702">
    <property type="term" value="F:oxidoreductase activity, acting on single donors with incorporation of molecular oxygen, incorporation of two atoms of oxygen"/>
    <property type="evidence" value="ECO:0007669"/>
    <property type="project" value="InterPro"/>
</dbReference>
<accession>A0AA41RR05</accession>
<dbReference type="InterPro" id="IPR001024">
    <property type="entry name" value="PLAT/LH2_dom"/>
</dbReference>
<evidence type="ECO:0000256" key="6">
    <source>
        <dbReference type="PROSITE-ProRule" id="PRU00152"/>
    </source>
</evidence>
<evidence type="ECO:0000256" key="1">
    <source>
        <dbReference type="ARBA" id="ARBA00009419"/>
    </source>
</evidence>
<dbReference type="Proteomes" id="UP001177140">
    <property type="component" value="Unassembled WGS sequence"/>
</dbReference>
<evidence type="ECO:0000313" key="8">
    <source>
        <dbReference type="EMBL" id="MCL7025164.1"/>
    </source>
</evidence>
<dbReference type="GO" id="GO:0031408">
    <property type="term" value="P:oxylipin biosynthetic process"/>
    <property type="evidence" value="ECO:0007669"/>
    <property type="project" value="UniProtKB-KW"/>
</dbReference>
<dbReference type="PANTHER" id="PTHR11771">
    <property type="entry name" value="LIPOXYGENASE"/>
    <property type="match status" value="1"/>
</dbReference>
<dbReference type="InterPro" id="IPR001246">
    <property type="entry name" value="LipOase_plant"/>
</dbReference>
<evidence type="ECO:0000259" key="7">
    <source>
        <dbReference type="PROSITE" id="PS50095"/>
    </source>
</evidence>
<dbReference type="SMART" id="SM00308">
    <property type="entry name" value="LH2"/>
    <property type="match status" value="1"/>
</dbReference>
<dbReference type="PRINTS" id="PR00468">
    <property type="entry name" value="PLTLPOXGNASE"/>
</dbReference>
<dbReference type="AlphaFoldDB" id="A0AA41RR05"/>
<dbReference type="Pfam" id="PF01477">
    <property type="entry name" value="PLAT"/>
    <property type="match status" value="1"/>
</dbReference>
<evidence type="ECO:0000256" key="3">
    <source>
        <dbReference type="ARBA" id="ARBA00022767"/>
    </source>
</evidence>
<evidence type="ECO:0000256" key="5">
    <source>
        <dbReference type="ARBA" id="ARBA00023160"/>
    </source>
</evidence>
<dbReference type="GO" id="GO:0006633">
    <property type="term" value="P:fatty acid biosynthetic process"/>
    <property type="evidence" value="ECO:0007669"/>
    <property type="project" value="UniProtKB-KW"/>
</dbReference>
<dbReference type="CDD" id="cd01751">
    <property type="entry name" value="PLAT_LH2"/>
    <property type="match status" value="1"/>
</dbReference>
<evidence type="ECO:0000256" key="4">
    <source>
        <dbReference type="ARBA" id="ARBA00022832"/>
    </source>
</evidence>